<dbReference type="PROSITE" id="PS00411">
    <property type="entry name" value="KINESIN_MOTOR_1"/>
    <property type="match status" value="1"/>
</dbReference>
<dbReference type="GO" id="GO:0007018">
    <property type="term" value="P:microtubule-based movement"/>
    <property type="evidence" value="ECO:0007669"/>
    <property type="project" value="InterPro"/>
</dbReference>
<organism evidence="7 9">
    <name type="scientific">Plasmodiophora brassicae</name>
    <name type="common">Clubroot disease agent</name>
    <dbReference type="NCBI Taxonomy" id="37360"/>
    <lineage>
        <taxon>Eukaryota</taxon>
        <taxon>Sar</taxon>
        <taxon>Rhizaria</taxon>
        <taxon>Endomyxa</taxon>
        <taxon>Phytomyxea</taxon>
        <taxon>Plasmodiophorida</taxon>
        <taxon>Plasmodiophoridae</taxon>
        <taxon>Plasmodiophora</taxon>
    </lineage>
</organism>
<gene>
    <name evidence="7" type="ORF">PBRA_007284</name>
    <name evidence="8" type="ORF">PLBR_LOCUS3166</name>
</gene>
<evidence type="ECO:0000313" key="10">
    <source>
        <dbReference type="Proteomes" id="UP000290189"/>
    </source>
</evidence>
<dbReference type="InterPro" id="IPR027417">
    <property type="entry name" value="P-loop_NTPase"/>
</dbReference>
<dbReference type="SMART" id="SM00129">
    <property type="entry name" value="KISc"/>
    <property type="match status" value="1"/>
</dbReference>
<evidence type="ECO:0000313" key="8">
    <source>
        <dbReference type="EMBL" id="SPQ95951.1"/>
    </source>
</evidence>
<dbReference type="InterPro" id="IPR027640">
    <property type="entry name" value="Kinesin-like_fam"/>
</dbReference>
<accession>A0A0G4IWT9</accession>
<dbReference type="InterPro" id="IPR019821">
    <property type="entry name" value="Kinesin_motor_CS"/>
</dbReference>
<dbReference type="EMBL" id="OVEO01000005">
    <property type="protein sequence ID" value="SPQ95951.1"/>
    <property type="molecule type" value="Genomic_DNA"/>
</dbReference>
<name>A0A0G4IWT9_PLABS</name>
<keyword evidence="9" id="KW-1185">Reference proteome</keyword>
<dbReference type="GO" id="GO:0008017">
    <property type="term" value="F:microtubule binding"/>
    <property type="evidence" value="ECO:0007669"/>
    <property type="project" value="InterPro"/>
</dbReference>
<dbReference type="GO" id="GO:0005874">
    <property type="term" value="C:microtubule"/>
    <property type="evidence" value="ECO:0007669"/>
    <property type="project" value="UniProtKB-KW"/>
</dbReference>
<dbReference type="InterPro" id="IPR001752">
    <property type="entry name" value="Kinesin_motor_dom"/>
</dbReference>
<evidence type="ECO:0000256" key="5">
    <source>
        <dbReference type="SAM" id="Coils"/>
    </source>
</evidence>
<dbReference type="SUPFAM" id="SSF52540">
    <property type="entry name" value="P-loop containing nucleoside triphosphate hydrolases"/>
    <property type="match status" value="1"/>
</dbReference>
<dbReference type="InterPro" id="IPR036961">
    <property type="entry name" value="Kinesin_motor_dom_sf"/>
</dbReference>
<geneLocation type="mitochondrion" evidence="8"/>
<dbReference type="AlphaFoldDB" id="A0A0G4IWT9"/>
<feature type="domain" description="Kinesin motor" evidence="6">
    <location>
        <begin position="9"/>
        <end position="336"/>
    </location>
</feature>
<dbReference type="STRING" id="37360.A0A0G4IWT9"/>
<proteinExistence type="inferred from homology"/>
<keyword evidence="3 4" id="KW-0505">Motor protein</keyword>
<evidence type="ECO:0000256" key="4">
    <source>
        <dbReference type="RuleBase" id="RU000394"/>
    </source>
</evidence>
<sequence>MGDRTKTESVKVAVRVRPFNRDEIANNCPSVVRVAGHQIVVDRGQSNEPKSFAFDYVYPPNIAQATVFDDVARPIVDSVIAGYNGTIFAYGQTGTGKTFTMEGVVDDPALRGIMPNAFHNIFDAISKASKNIEYLVRVSFIEIYNDDVYDLLNKETRVKMQLKEGNGAFYVKDVSTFTVNTVDDTMKVLRAGQKMRQTGATKMNPGSSRSHSIFTITVETCEKVSDADEPRYRVGKLNLVDLAGSERQKKTEATGDRLTEAKNINLSLSALGNVINALTKPNSGHVPFRDSKLTRLLQDSLGGNTRTVMIAAVGPADTNMDETMSTLRYAHRAKGIMNIPVVNEDPKDAMLRKYQEEIDELKKMLDAKRTNVGEAAAAAGGGVREVVVEKVIVKHVGVSEEDAKEMERRAREEMEAFKLMHEEEKQKILASKSEAEQAALLYEIELQRSHEQSEREREEIARLEKMLAEKETHLLQGGQELEAAQEQRQRLEETERCLQEQLEKERCLQADLEEAEEAELYMNEQYSSRQEELEKKTKKLKKLWAKYKERVEDLNDIHEEHDAEREDLLETIRDLSKQVTVQTCLLGEVMSPANQALIESHAHWDPYTEDWSIDYVGYGRRPTGTDKAPGHRRLSTYERIAALVDKDARGGGTLFGHASGVANAATLKAALQRLKSPLADLDSLFYSYNDSKVRVKTSRAKKAAASASRSRRSS</sequence>
<dbReference type="Gene3D" id="3.40.850.10">
    <property type="entry name" value="Kinesin motor domain"/>
    <property type="match status" value="1"/>
</dbReference>
<dbReference type="Pfam" id="PF00225">
    <property type="entry name" value="Kinesin"/>
    <property type="match status" value="1"/>
</dbReference>
<evidence type="ECO:0000313" key="9">
    <source>
        <dbReference type="Proteomes" id="UP000039324"/>
    </source>
</evidence>
<evidence type="ECO:0000256" key="2">
    <source>
        <dbReference type="ARBA" id="ARBA00022840"/>
    </source>
</evidence>
<dbReference type="GO" id="GO:0005524">
    <property type="term" value="F:ATP binding"/>
    <property type="evidence" value="ECO:0007669"/>
    <property type="project" value="UniProtKB-UniRule"/>
</dbReference>
<keyword evidence="2 3" id="KW-0067">ATP-binding</keyword>
<dbReference type="Proteomes" id="UP000290189">
    <property type="component" value="Unassembled WGS sequence"/>
</dbReference>
<reference evidence="8 10" key="2">
    <citation type="submission" date="2018-03" db="EMBL/GenBank/DDBJ databases">
        <authorList>
            <person name="Fogelqvist J."/>
        </authorList>
    </citation>
    <scope>NUCLEOTIDE SEQUENCE [LARGE SCALE GENOMIC DNA]</scope>
</reference>
<dbReference type="OrthoDB" id="3176171at2759"/>
<keyword evidence="5" id="KW-0175">Coiled coil</keyword>
<evidence type="ECO:0000259" key="6">
    <source>
        <dbReference type="PROSITE" id="PS50067"/>
    </source>
</evidence>
<dbReference type="PANTHER" id="PTHR47969">
    <property type="entry name" value="CHROMOSOME-ASSOCIATED KINESIN KIF4A-RELATED"/>
    <property type="match status" value="1"/>
</dbReference>
<dbReference type="PROSITE" id="PS50067">
    <property type="entry name" value="KINESIN_MOTOR_2"/>
    <property type="match status" value="1"/>
</dbReference>
<evidence type="ECO:0000256" key="1">
    <source>
        <dbReference type="ARBA" id="ARBA00022741"/>
    </source>
</evidence>
<dbReference type="Proteomes" id="UP000039324">
    <property type="component" value="Unassembled WGS sequence"/>
</dbReference>
<dbReference type="OMA" id="GKYRYSN"/>
<keyword evidence="8" id="KW-0496">Mitochondrion</keyword>
<feature type="binding site" evidence="3">
    <location>
        <begin position="91"/>
        <end position="98"/>
    </location>
    <ligand>
        <name>ATP</name>
        <dbReference type="ChEBI" id="CHEBI:30616"/>
    </ligand>
</feature>
<dbReference type="FunFam" id="3.40.850.10:FF:000082">
    <property type="entry name" value="OSM3-like kinesin"/>
    <property type="match status" value="1"/>
</dbReference>
<dbReference type="PRINTS" id="PR00380">
    <property type="entry name" value="KINESINHEAVY"/>
</dbReference>
<feature type="coiled-coil region" evidence="5">
    <location>
        <begin position="407"/>
        <end position="578"/>
    </location>
</feature>
<reference evidence="7 9" key="1">
    <citation type="submission" date="2015-02" db="EMBL/GenBank/DDBJ databases">
        <authorList>
            <person name="Chooi Y.-H."/>
        </authorList>
    </citation>
    <scope>NUCLEOTIDE SEQUENCE [LARGE SCALE GENOMIC DNA]</scope>
    <source>
        <strain evidence="7">E3</strain>
    </source>
</reference>
<protein>
    <recommendedName>
        <fullName evidence="4">Kinesin-like protein</fullName>
    </recommendedName>
</protein>
<dbReference type="EMBL" id="CDSF01000091">
    <property type="protein sequence ID" value="CEO99551.1"/>
    <property type="molecule type" value="Genomic_DNA"/>
</dbReference>
<evidence type="ECO:0000256" key="3">
    <source>
        <dbReference type="PROSITE-ProRule" id="PRU00283"/>
    </source>
</evidence>
<evidence type="ECO:0000313" key="7">
    <source>
        <dbReference type="EMBL" id="CEO99551.1"/>
    </source>
</evidence>
<comment type="similarity">
    <text evidence="3 4">Belongs to the TRAFAC class myosin-kinesin ATPase superfamily. Kinesin family.</text>
</comment>
<keyword evidence="1 3" id="KW-0547">Nucleotide-binding</keyword>
<keyword evidence="4" id="KW-0493">Microtubule</keyword>
<dbReference type="GO" id="GO:0003777">
    <property type="term" value="F:microtubule motor activity"/>
    <property type="evidence" value="ECO:0007669"/>
    <property type="project" value="InterPro"/>
</dbReference>